<feature type="domain" description="TF-B3" evidence="7">
    <location>
        <begin position="74"/>
        <end position="165"/>
    </location>
</feature>
<dbReference type="PROSITE" id="PS50863">
    <property type="entry name" value="B3"/>
    <property type="match status" value="2"/>
</dbReference>
<dbReference type="CDD" id="cd10017">
    <property type="entry name" value="B3_DNA"/>
    <property type="match status" value="2"/>
</dbReference>
<sequence>MLFIFLDDTSEDDGKSSKFHNMPKHDHVQISDDTADGSVKCEEVEQVRKEREDLSSKINEALNRARSFKSKNPCFTIVMKSSYLYGYSLYVPTQFAIKYLKKEESNILIKLLDGRTWHAKYCSGKIKAGWKNFVRDNKLKVGDVCVFELTKSQALTLKVLIFRVDDEEPHSSPPHQVQRDEDIFEVESETIKSETIISMDEDEKEPQKTSLRSKVKLETNEAQNLADNFSSKYPFFKINIMPNQRGHSRLHVPNSFIQKYLDSKEQTVMLKFGKKFWPVNLLCYSHMKSGQFSRGWNQFWEENNLKGGEVCVFELIKTEDAVLQVHIFRGN</sequence>
<comment type="subcellular location">
    <subcellularLocation>
        <location evidence="1">Nucleus</location>
    </subcellularLocation>
</comment>
<dbReference type="OrthoDB" id="1688597at2759"/>
<proteinExistence type="predicted"/>
<dbReference type="InterPro" id="IPR015300">
    <property type="entry name" value="DNA-bd_pseudobarrel_sf"/>
</dbReference>
<dbReference type="InterPro" id="IPR003340">
    <property type="entry name" value="B3_DNA-bd"/>
</dbReference>
<evidence type="ECO:0000256" key="5">
    <source>
        <dbReference type="ARBA" id="ARBA00023242"/>
    </source>
</evidence>
<keyword evidence="5" id="KW-0539">Nucleus</keyword>
<dbReference type="GO" id="GO:0003677">
    <property type="term" value="F:DNA binding"/>
    <property type="evidence" value="ECO:0007669"/>
    <property type="project" value="UniProtKB-KW"/>
</dbReference>
<feature type="domain" description="TF-B3" evidence="7">
    <location>
        <begin position="235"/>
        <end position="331"/>
    </location>
</feature>
<name>A0A2Z6PEH6_TRISU</name>
<gene>
    <name evidence="8" type="ORF">TSUD_25180</name>
</gene>
<evidence type="ECO:0000256" key="1">
    <source>
        <dbReference type="ARBA" id="ARBA00004123"/>
    </source>
</evidence>
<keyword evidence="9" id="KW-1185">Reference proteome</keyword>
<dbReference type="Gene3D" id="2.40.330.10">
    <property type="entry name" value="DNA-binding pseudobarrel domain"/>
    <property type="match status" value="2"/>
</dbReference>
<protein>
    <recommendedName>
        <fullName evidence="7">TF-B3 domain-containing protein</fullName>
    </recommendedName>
</protein>
<reference evidence="9" key="1">
    <citation type="journal article" date="2017" name="Front. Plant Sci.">
        <title>Climate Clever Clovers: New Paradigm to Reduce the Environmental Footprint of Ruminants by Breeding Low Methanogenic Forages Utilizing Haplotype Variation.</title>
        <authorList>
            <person name="Kaur P."/>
            <person name="Appels R."/>
            <person name="Bayer P.E."/>
            <person name="Keeble-Gagnere G."/>
            <person name="Wang J."/>
            <person name="Hirakawa H."/>
            <person name="Shirasawa K."/>
            <person name="Vercoe P."/>
            <person name="Stefanova K."/>
            <person name="Durmic Z."/>
            <person name="Nichols P."/>
            <person name="Revell C."/>
            <person name="Isobe S.N."/>
            <person name="Edwards D."/>
            <person name="Erskine W."/>
        </authorList>
    </citation>
    <scope>NUCLEOTIDE SEQUENCE [LARGE SCALE GENOMIC DNA]</scope>
    <source>
        <strain evidence="9">cv. Daliak</strain>
    </source>
</reference>
<keyword evidence="4" id="KW-0804">Transcription</keyword>
<dbReference type="SUPFAM" id="SSF101936">
    <property type="entry name" value="DNA-binding pseudobarrel domain"/>
    <property type="match status" value="2"/>
</dbReference>
<feature type="coiled-coil region" evidence="6">
    <location>
        <begin position="44"/>
        <end position="71"/>
    </location>
</feature>
<accession>A0A2Z6PEH6</accession>
<dbReference type="PANTHER" id="PTHR31391:SF4">
    <property type="entry name" value="B3 DOMAIN-CONTAINING PROTEIN OS03G0184500"/>
    <property type="match status" value="1"/>
</dbReference>
<evidence type="ECO:0000256" key="3">
    <source>
        <dbReference type="ARBA" id="ARBA00023125"/>
    </source>
</evidence>
<evidence type="ECO:0000256" key="4">
    <source>
        <dbReference type="ARBA" id="ARBA00023163"/>
    </source>
</evidence>
<dbReference type="PANTHER" id="PTHR31391">
    <property type="entry name" value="B3 DOMAIN-CONTAINING PROTEIN OS11G0197600-RELATED"/>
    <property type="match status" value="1"/>
</dbReference>
<evidence type="ECO:0000256" key="2">
    <source>
        <dbReference type="ARBA" id="ARBA00023015"/>
    </source>
</evidence>
<dbReference type="EMBL" id="DF974513">
    <property type="protein sequence ID" value="GAU49060.1"/>
    <property type="molecule type" value="Genomic_DNA"/>
</dbReference>
<keyword evidence="2" id="KW-0805">Transcription regulation</keyword>
<dbReference type="AlphaFoldDB" id="A0A2Z6PEH6"/>
<evidence type="ECO:0000256" key="6">
    <source>
        <dbReference type="SAM" id="Coils"/>
    </source>
</evidence>
<evidence type="ECO:0000313" key="8">
    <source>
        <dbReference type="EMBL" id="GAU49060.1"/>
    </source>
</evidence>
<dbReference type="InterPro" id="IPR044837">
    <property type="entry name" value="REM16-like"/>
</dbReference>
<dbReference type="Pfam" id="PF02362">
    <property type="entry name" value="B3"/>
    <property type="match status" value="2"/>
</dbReference>
<dbReference type="Proteomes" id="UP000242715">
    <property type="component" value="Unassembled WGS sequence"/>
</dbReference>
<dbReference type="SMART" id="SM01019">
    <property type="entry name" value="B3"/>
    <property type="match status" value="2"/>
</dbReference>
<keyword evidence="6" id="KW-0175">Coiled coil</keyword>
<keyword evidence="3" id="KW-0238">DNA-binding</keyword>
<evidence type="ECO:0000313" key="9">
    <source>
        <dbReference type="Proteomes" id="UP000242715"/>
    </source>
</evidence>
<dbReference type="GO" id="GO:0005634">
    <property type="term" value="C:nucleus"/>
    <property type="evidence" value="ECO:0007669"/>
    <property type="project" value="UniProtKB-SubCell"/>
</dbReference>
<evidence type="ECO:0000259" key="7">
    <source>
        <dbReference type="PROSITE" id="PS50863"/>
    </source>
</evidence>
<organism evidence="8 9">
    <name type="scientific">Trifolium subterraneum</name>
    <name type="common">Subterranean clover</name>
    <dbReference type="NCBI Taxonomy" id="3900"/>
    <lineage>
        <taxon>Eukaryota</taxon>
        <taxon>Viridiplantae</taxon>
        <taxon>Streptophyta</taxon>
        <taxon>Embryophyta</taxon>
        <taxon>Tracheophyta</taxon>
        <taxon>Spermatophyta</taxon>
        <taxon>Magnoliopsida</taxon>
        <taxon>eudicotyledons</taxon>
        <taxon>Gunneridae</taxon>
        <taxon>Pentapetalae</taxon>
        <taxon>rosids</taxon>
        <taxon>fabids</taxon>
        <taxon>Fabales</taxon>
        <taxon>Fabaceae</taxon>
        <taxon>Papilionoideae</taxon>
        <taxon>50 kb inversion clade</taxon>
        <taxon>NPAAA clade</taxon>
        <taxon>Hologalegina</taxon>
        <taxon>IRL clade</taxon>
        <taxon>Trifolieae</taxon>
        <taxon>Trifolium</taxon>
    </lineage>
</organism>